<evidence type="ECO:0000259" key="2">
    <source>
        <dbReference type="Pfam" id="PF21787"/>
    </source>
</evidence>
<dbReference type="InterPro" id="IPR048365">
    <property type="entry name" value="TNP-like_RNaseH_N"/>
</dbReference>
<comment type="caution">
    <text evidence="3">The sequence shown here is derived from an EMBL/GenBank/DDBJ whole genome shotgun (WGS) entry which is preliminary data.</text>
</comment>
<dbReference type="Pfam" id="PF21787">
    <property type="entry name" value="TNP-like_RNaseH_N"/>
    <property type="match status" value="1"/>
</dbReference>
<accession>A0A6G0TCP1</accession>
<dbReference type="SUPFAM" id="SSF57716">
    <property type="entry name" value="Glucocorticoid receptor-like (DNA-binding domain)"/>
    <property type="match status" value="1"/>
</dbReference>
<evidence type="ECO:0000259" key="1">
    <source>
        <dbReference type="Pfam" id="PF05699"/>
    </source>
</evidence>
<dbReference type="EMBL" id="VYZN01000043">
    <property type="protein sequence ID" value="KAE9530060.1"/>
    <property type="molecule type" value="Genomic_DNA"/>
</dbReference>
<organism evidence="3 4">
    <name type="scientific">Aphis glycines</name>
    <name type="common">Soybean aphid</name>
    <dbReference type="NCBI Taxonomy" id="307491"/>
    <lineage>
        <taxon>Eukaryota</taxon>
        <taxon>Metazoa</taxon>
        <taxon>Ecdysozoa</taxon>
        <taxon>Arthropoda</taxon>
        <taxon>Hexapoda</taxon>
        <taxon>Insecta</taxon>
        <taxon>Pterygota</taxon>
        <taxon>Neoptera</taxon>
        <taxon>Paraneoptera</taxon>
        <taxon>Hemiptera</taxon>
        <taxon>Sternorrhyncha</taxon>
        <taxon>Aphidomorpha</taxon>
        <taxon>Aphidoidea</taxon>
        <taxon>Aphididae</taxon>
        <taxon>Aphidini</taxon>
        <taxon>Aphis</taxon>
        <taxon>Aphis</taxon>
    </lineage>
</organism>
<sequence length="465" mass="53186">MPVSCVAYGCTNGFKSATRRKNFTPTKWSRLCSDHFVKENYQRKLAEYDIPLVDDEIGTSDDILLENNKVRTVDEIVPTTSNKEVQTINTYNNELLLKKKNKTFTAKVKKKKLKNITILTLPNPSSIANWTSTLDAKPVIGLNKKWKWPIGYFVLAKSTAIIQAGLITTAIQMAKKADARVWDVTCHGTSTNLSSMTHLGCKLSGSYEEMLYLGSIGRVSQPVCRGTLVCREAHLGVPRNFMTINKRFRTISTNWDMFDLVKNCHVNSDLTNLILKSLHLLYENIKKYFPSLDVSSMDWVRNPFIDSAYETALFTTDEESELIDIKNDRGLKLQYSKLVEDIAKESKLKKIKINVDVSSFWINLLHEYPKISRKAMNAILPFSTSYICETAFSSMNAIKTKNRSQLKNLEDDMRVCLSTIRPRRNLIMKRKQYIMCPILVIILKPACNALATYQQFKYNDDFNKT</sequence>
<name>A0A6G0TCP1_APHGL</name>
<dbReference type="OrthoDB" id="6612958at2759"/>
<reference evidence="3 4" key="1">
    <citation type="submission" date="2019-08" db="EMBL/GenBank/DDBJ databases">
        <title>The genome of the soybean aphid Biotype 1, its phylome, world population structure and adaptation to the North American continent.</title>
        <authorList>
            <person name="Giordano R."/>
            <person name="Donthu R.K."/>
            <person name="Hernandez A.G."/>
            <person name="Wright C.L."/>
            <person name="Zimin A.V."/>
        </authorList>
    </citation>
    <scope>NUCLEOTIDE SEQUENCE [LARGE SCALE GENOMIC DNA]</scope>
    <source>
        <tissue evidence="3">Whole aphids</tissue>
    </source>
</reference>
<proteinExistence type="predicted"/>
<dbReference type="AlphaFoldDB" id="A0A6G0TCP1"/>
<gene>
    <name evidence="3" type="ORF">AGLY_011522</name>
</gene>
<feature type="domain" description="Transposable element P transposase-like RNase H" evidence="2">
    <location>
        <begin position="140"/>
        <end position="200"/>
    </location>
</feature>
<keyword evidence="4" id="KW-1185">Reference proteome</keyword>
<feature type="domain" description="HAT C-terminal dimerisation" evidence="1">
    <location>
        <begin position="344"/>
        <end position="417"/>
    </location>
</feature>
<evidence type="ECO:0000313" key="3">
    <source>
        <dbReference type="EMBL" id="KAE9530060.1"/>
    </source>
</evidence>
<dbReference type="InterPro" id="IPR008906">
    <property type="entry name" value="HATC_C_dom"/>
</dbReference>
<evidence type="ECO:0000313" key="4">
    <source>
        <dbReference type="Proteomes" id="UP000475862"/>
    </source>
</evidence>
<dbReference type="PANTHER" id="PTHR45913:SF19">
    <property type="entry name" value="LOW QUALITY PROTEIN: ZINC FINGER BED DOMAIN-CONTAINING PROTEIN 5-LIKE"/>
    <property type="match status" value="1"/>
</dbReference>
<dbReference type="Pfam" id="PF05699">
    <property type="entry name" value="Dimer_Tnp_hAT"/>
    <property type="match status" value="1"/>
</dbReference>
<dbReference type="GO" id="GO:0046983">
    <property type="term" value="F:protein dimerization activity"/>
    <property type="evidence" value="ECO:0007669"/>
    <property type="project" value="InterPro"/>
</dbReference>
<dbReference type="Proteomes" id="UP000475862">
    <property type="component" value="Unassembled WGS sequence"/>
</dbReference>
<dbReference type="PANTHER" id="PTHR45913">
    <property type="entry name" value="EPM2A-INTERACTING PROTEIN 1"/>
    <property type="match status" value="1"/>
</dbReference>
<protein>
    <submittedName>
        <fullName evidence="3">Uncharacterized protein</fullName>
    </submittedName>
</protein>